<gene>
    <name evidence="9" type="ORF">CTI12_AA315810</name>
</gene>
<evidence type="ECO:0000313" key="10">
    <source>
        <dbReference type="Proteomes" id="UP000245207"/>
    </source>
</evidence>
<dbReference type="InterPro" id="IPR015300">
    <property type="entry name" value="DNA-bd_pseudobarrel_sf"/>
</dbReference>
<dbReference type="AlphaFoldDB" id="A0A2U1N2N6"/>
<dbReference type="GO" id="GO:0003677">
    <property type="term" value="F:DNA binding"/>
    <property type="evidence" value="ECO:0007669"/>
    <property type="project" value="UniProtKB-KW"/>
</dbReference>
<accession>A0A2U1N2N6</accession>
<evidence type="ECO:0000256" key="1">
    <source>
        <dbReference type="ARBA" id="ARBA00004123"/>
    </source>
</evidence>
<dbReference type="PANTHER" id="PTHR31391:SF88">
    <property type="entry name" value="DNA-BINDING PSEUDOBARREL DOMAIN-CONTAINING PROTEIN-RELATED"/>
    <property type="match status" value="1"/>
</dbReference>
<dbReference type="Pfam" id="PF02362">
    <property type="entry name" value="B3"/>
    <property type="match status" value="1"/>
</dbReference>
<evidence type="ECO:0000259" key="8">
    <source>
        <dbReference type="PROSITE" id="PS50863"/>
    </source>
</evidence>
<evidence type="ECO:0000256" key="2">
    <source>
        <dbReference type="ARBA" id="ARBA00023015"/>
    </source>
</evidence>
<evidence type="ECO:0000313" key="9">
    <source>
        <dbReference type="EMBL" id="PWA67737.1"/>
    </source>
</evidence>
<keyword evidence="2" id="KW-0805">Transcription regulation</keyword>
<protein>
    <submittedName>
        <fullName evidence="9">B3 DNA binding domain-containing protein</fullName>
    </submittedName>
</protein>
<proteinExistence type="predicted"/>
<dbReference type="OrthoDB" id="1909330at2759"/>
<keyword evidence="5" id="KW-0539">Nucleus</keyword>
<name>A0A2U1N2N6_ARTAN</name>
<dbReference type="Proteomes" id="UP000245207">
    <property type="component" value="Unassembled WGS sequence"/>
</dbReference>
<dbReference type="EMBL" id="PKPP01003774">
    <property type="protein sequence ID" value="PWA67737.1"/>
    <property type="molecule type" value="Genomic_DNA"/>
</dbReference>
<dbReference type="GO" id="GO:0005634">
    <property type="term" value="C:nucleus"/>
    <property type="evidence" value="ECO:0007669"/>
    <property type="project" value="UniProtKB-SubCell"/>
</dbReference>
<keyword evidence="6" id="KW-0175">Coiled coil</keyword>
<organism evidence="9 10">
    <name type="scientific">Artemisia annua</name>
    <name type="common">Sweet wormwood</name>
    <dbReference type="NCBI Taxonomy" id="35608"/>
    <lineage>
        <taxon>Eukaryota</taxon>
        <taxon>Viridiplantae</taxon>
        <taxon>Streptophyta</taxon>
        <taxon>Embryophyta</taxon>
        <taxon>Tracheophyta</taxon>
        <taxon>Spermatophyta</taxon>
        <taxon>Magnoliopsida</taxon>
        <taxon>eudicotyledons</taxon>
        <taxon>Gunneridae</taxon>
        <taxon>Pentapetalae</taxon>
        <taxon>asterids</taxon>
        <taxon>campanulids</taxon>
        <taxon>Asterales</taxon>
        <taxon>Asteraceae</taxon>
        <taxon>Asteroideae</taxon>
        <taxon>Anthemideae</taxon>
        <taxon>Artemisiinae</taxon>
        <taxon>Artemisia</taxon>
    </lineage>
</organism>
<feature type="domain" description="TF-B3" evidence="8">
    <location>
        <begin position="103"/>
        <end position="184"/>
    </location>
</feature>
<feature type="region of interest" description="Disordered" evidence="7">
    <location>
        <begin position="1"/>
        <end position="31"/>
    </location>
</feature>
<evidence type="ECO:0000256" key="6">
    <source>
        <dbReference type="SAM" id="Coils"/>
    </source>
</evidence>
<evidence type="ECO:0000256" key="3">
    <source>
        <dbReference type="ARBA" id="ARBA00023125"/>
    </source>
</evidence>
<sequence length="529" mass="60291">MAAPIFKVDTENPNSAETSHSQPPTISDPSSIMQRNLNLSRFTVLEEDQPVPIKIVGSDPSSHPSLSLQKKGSLAVKEAKVFQSSLGSEFPSCYKMMLRSHDLPKDFYESHLRKVLPEDLPNDVHFVLEDENRGQWRVRYFPYKFRISAGWKKFVREHNLVEGDVLIFQLVEPTKFKVVYIIKANNGKEVDGSLSLMNVEAQAEQMGLVASTSEPKRREHPESLFLTVVPKKPRTSRIRNSRVLEYSIPLNPTFKDVKTFIDFKIIYGGLCIDNELSEDLRSSYYRLCFQKKQFLHDGLPEGLCPKLVAVMIGETVSIAAKIKNTKLTTAKEELETWDSILKAFELLGMKKRNQTIQSYAKSKYELERVESKIPKVEEKLKALKESAKKCANVLDSLRHKVETYENIFNIAHKCSIVAIGSGLLNGSQGNLPLIVCLPAPVNNADIIMWKNTKGKIVKFSDRYFLEDLITETLITDCWFGLQSIGFQTYSSCFDMKLHCLIPLFLEWIGDTRRVIRFLFNHGKISKSQQ</sequence>
<feature type="coiled-coil region" evidence="6">
    <location>
        <begin position="366"/>
        <end position="400"/>
    </location>
</feature>
<dbReference type="SUPFAM" id="SSF101936">
    <property type="entry name" value="DNA-binding pseudobarrel domain"/>
    <property type="match status" value="1"/>
</dbReference>
<dbReference type="InterPro" id="IPR044837">
    <property type="entry name" value="REM16-like"/>
</dbReference>
<comment type="subcellular location">
    <subcellularLocation>
        <location evidence="1">Nucleus</location>
    </subcellularLocation>
</comment>
<feature type="compositionally biased region" description="Polar residues" evidence="7">
    <location>
        <begin position="11"/>
        <end position="31"/>
    </location>
</feature>
<dbReference type="SMART" id="SM01019">
    <property type="entry name" value="B3"/>
    <property type="match status" value="1"/>
</dbReference>
<dbReference type="CDD" id="cd10017">
    <property type="entry name" value="B3_DNA"/>
    <property type="match status" value="1"/>
</dbReference>
<keyword evidence="3" id="KW-0238">DNA-binding</keyword>
<reference evidence="9 10" key="1">
    <citation type="journal article" date="2018" name="Mol. Plant">
        <title>The genome of Artemisia annua provides insight into the evolution of Asteraceae family and artemisinin biosynthesis.</title>
        <authorList>
            <person name="Shen Q."/>
            <person name="Zhang L."/>
            <person name="Liao Z."/>
            <person name="Wang S."/>
            <person name="Yan T."/>
            <person name="Shi P."/>
            <person name="Liu M."/>
            <person name="Fu X."/>
            <person name="Pan Q."/>
            <person name="Wang Y."/>
            <person name="Lv Z."/>
            <person name="Lu X."/>
            <person name="Zhang F."/>
            <person name="Jiang W."/>
            <person name="Ma Y."/>
            <person name="Chen M."/>
            <person name="Hao X."/>
            <person name="Li L."/>
            <person name="Tang Y."/>
            <person name="Lv G."/>
            <person name="Zhou Y."/>
            <person name="Sun X."/>
            <person name="Brodelius P.E."/>
            <person name="Rose J.K.C."/>
            <person name="Tang K."/>
        </authorList>
    </citation>
    <scope>NUCLEOTIDE SEQUENCE [LARGE SCALE GENOMIC DNA]</scope>
    <source>
        <strain evidence="10">cv. Huhao1</strain>
        <tissue evidence="9">Leaf</tissue>
    </source>
</reference>
<dbReference type="InterPro" id="IPR003340">
    <property type="entry name" value="B3_DNA-bd"/>
</dbReference>
<dbReference type="PROSITE" id="PS50863">
    <property type="entry name" value="B3"/>
    <property type="match status" value="1"/>
</dbReference>
<keyword evidence="10" id="KW-1185">Reference proteome</keyword>
<dbReference type="STRING" id="35608.A0A2U1N2N6"/>
<comment type="caution">
    <text evidence="9">The sequence shown here is derived from an EMBL/GenBank/DDBJ whole genome shotgun (WGS) entry which is preliminary data.</text>
</comment>
<keyword evidence="4" id="KW-0804">Transcription</keyword>
<evidence type="ECO:0000256" key="7">
    <source>
        <dbReference type="SAM" id="MobiDB-lite"/>
    </source>
</evidence>
<dbReference type="PANTHER" id="PTHR31391">
    <property type="entry name" value="B3 DOMAIN-CONTAINING PROTEIN OS11G0197600-RELATED"/>
    <property type="match status" value="1"/>
</dbReference>
<evidence type="ECO:0000256" key="5">
    <source>
        <dbReference type="ARBA" id="ARBA00023242"/>
    </source>
</evidence>
<dbReference type="Gene3D" id="2.40.330.10">
    <property type="entry name" value="DNA-binding pseudobarrel domain"/>
    <property type="match status" value="1"/>
</dbReference>
<evidence type="ECO:0000256" key="4">
    <source>
        <dbReference type="ARBA" id="ARBA00023163"/>
    </source>
</evidence>